<dbReference type="Pfam" id="PF13378">
    <property type="entry name" value="MR_MLE_C"/>
    <property type="match status" value="1"/>
</dbReference>
<dbReference type="EMBL" id="SHKW01000007">
    <property type="protein sequence ID" value="RZU29723.1"/>
    <property type="molecule type" value="Genomic_DNA"/>
</dbReference>
<gene>
    <name evidence="2" type="ORF">BDD14_6331</name>
</gene>
<dbReference type="AlphaFoldDB" id="A0A4Q7Y1E5"/>
<organism evidence="2 3">
    <name type="scientific">Edaphobacter modestus</name>
    <dbReference type="NCBI Taxonomy" id="388466"/>
    <lineage>
        <taxon>Bacteria</taxon>
        <taxon>Pseudomonadati</taxon>
        <taxon>Acidobacteriota</taxon>
        <taxon>Terriglobia</taxon>
        <taxon>Terriglobales</taxon>
        <taxon>Acidobacteriaceae</taxon>
        <taxon>Edaphobacter</taxon>
    </lineage>
</organism>
<name>A0A4Q7Y1E5_9BACT</name>
<dbReference type="PANTHER" id="PTHR48080">
    <property type="entry name" value="D-GALACTONATE DEHYDRATASE-RELATED"/>
    <property type="match status" value="1"/>
</dbReference>
<dbReference type="Gene3D" id="3.20.20.120">
    <property type="entry name" value="Enolase-like C-terminal domain"/>
    <property type="match status" value="1"/>
</dbReference>
<dbReference type="InterPro" id="IPR013341">
    <property type="entry name" value="Mandelate_racemase_N_dom"/>
</dbReference>
<dbReference type="SUPFAM" id="SSF51604">
    <property type="entry name" value="Enolase C-terminal domain-like"/>
    <property type="match status" value="1"/>
</dbReference>
<dbReference type="SFLD" id="SFLDS00001">
    <property type="entry name" value="Enolase"/>
    <property type="match status" value="1"/>
</dbReference>
<protein>
    <submittedName>
        <fullName evidence="2">L-alanine-DL-glutamate epimerase-like enolase superfamily enzyme</fullName>
    </submittedName>
</protein>
<dbReference type="InterPro" id="IPR036849">
    <property type="entry name" value="Enolase-like_C_sf"/>
</dbReference>
<dbReference type="InterPro" id="IPR029017">
    <property type="entry name" value="Enolase-like_N"/>
</dbReference>
<dbReference type="RefSeq" id="WP_165420415.1">
    <property type="nucleotide sequence ID" value="NZ_SHKW01000007.1"/>
</dbReference>
<dbReference type="SMART" id="SM00922">
    <property type="entry name" value="MR_MLE"/>
    <property type="match status" value="1"/>
</dbReference>
<dbReference type="InterPro" id="IPR034593">
    <property type="entry name" value="DgoD-like"/>
</dbReference>
<evidence type="ECO:0000259" key="1">
    <source>
        <dbReference type="SMART" id="SM00922"/>
    </source>
</evidence>
<comment type="caution">
    <text evidence="2">The sequence shown here is derived from an EMBL/GenBank/DDBJ whole genome shotgun (WGS) entry which is preliminary data.</text>
</comment>
<dbReference type="InterPro" id="IPR029065">
    <property type="entry name" value="Enolase_C-like"/>
</dbReference>
<keyword evidence="3" id="KW-1185">Reference proteome</keyword>
<dbReference type="InterPro" id="IPR013342">
    <property type="entry name" value="Mandelate_racemase_C"/>
</dbReference>
<dbReference type="Gene3D" id="3.30.390.10">
    <property type="entry name" value="Enolase-like, N-terminal domain"/>
    <property type="match status" value="1"/>
</dbReference>
<dbReference type="Proteomes" id="UP000292958">
    <property type="component" value="Unassembled WGS sequence"/>
</dbReference>
<evidence type="ECO:0000313" key="2">
    <source>
        <dbReference type="EMBL" id="RZU29723.1"/>
    </source>
</evidence>
<sequence>MNISKILVAECSIPLPRVLRLGAVEIRTRDYVVIRIETEEGPAGEAIGYPRGTPLFETLNGMGRRILGKDVQMRRRVMSDLEHSNIPARAALTRGLSLIDIALWDIACKSAAQPLFQYVGGLRTSTETTQVAGYYIDQRSISEVVDEIGHLQDEGCSRVKIMLKGDDSKFDVKYAEAAAQKMPGRVAADAHWSWTTLTEARRTSRYLDCLGLDFLEDPFPASDWRLTHELRRDMVTPIAAGEDVFGAQTISDLVAGIDILRVDATTMGGITGAIEAISLAAGRGRTVLPHVFWPLHVHLASAFPTVEGVEVIPITYGADPLDRLLTHMPVTKDGRMIPNEQPGVGIHIRWDAVEQLSSRHAVIA</sequence>
<dbReference type="SUPFAM" id="SSF54826">
    <property type="entry name" value="Enolase N-terminal domain-like"/>
    <property type="match status" value="1"/>
</dbReference>
<feature type="domain" description="Mandelate racemase/muconate lactonizing enzyme C-terminal" evidence="1">
    <location>
        <begin position="141"/>
        <end position="237"/>
    </location>
</feature>
<reference evidence="2 3" key="1">
    <citation type="submission" date="2019-02" db="EMBL/GenBank/DDBJ databases">
        <title>Genomic Encyclopedia of Archaeal and Bacterial Type Strains, Phase II (KMG-II): from individual species to whole genera.</title>
        <authorList>
            <person name="Goeker M."/>
        </authorList>
    </citation>
    <scope>NUCLEOTIDE SEQUENCE [LARGE SCALE GENOMIC DNA]</scope>
    <source>
        <strain evidence="2 3">DSM 18101</strain>
    </source>
</reference>
<dbReference type="Pfam" id="PF02746">
    <property type="entry name" value="MR_MLE_N"/>
    <property type="match status" value="1"/>
</dbReference>
<proteinExistence type="predicted"/>
<accession>A0A4Q7Y1E5</accession>
<evidence type="ECO:0000313" key="3">
    <source>
        <dbReference type="Proteomes" id="UP000292958"/>
    </source>
</evidence>